<dbReference type="SUPFAM" id="SSF51197">
    <property type="entry name" value="Clavaminate synthase-like"/>
    <property type="match status" value="1"/>
</dbReference>
<dbReference type="Proteomes" id="UP000789390">
    <property type="component" value="Unassembled WGS sequence"/>
</dbReference>
<evidence type="ECO:0000313" key="6">
    <source>
        <dbReference type="Proteomes" id="UP000789390"/>
    </source>
</evidence>
<evidence type="ECO:0000256" key="3">
    <source>
        <dbReference type="ARBA" id="ARBA00023004"/>
    </source>
</evidence>
<sequence length="332" mass="37896">MPSATPKGLFNRLDEGYCQEKSLQSLGRRDSPLEVFDQCFMGLLPVDLNWKLAAKFHSDGYLVIKNFLGDDDVASLKKAIETIIDDFQPDQHKSVFTTTDTPKQARDTYFLESGDKIHYFFEEGALNEKGELIVDKQRCLNKIGHALHWLDPDFKRVSFSNQVKDTIRDIGFKNPAIAQSMYIFKQPGIGGEVSPHQDSTFLHTEPMKIVGLWFALEDVTLENGCLWFIPGSHKVGISRRFIRNPDQSSPNLTIYTNPNPDYDETKFLPGPVPKGSLVLIHGEIVHKSEQNFSQKSRQIYTFHVIERENVVYSPNNWLQPTDKLQFPGVFEN</sequence>
<dbReference type="PANTHER" id="PTHR20883:SF15">
    <property type="entry name" value="PHYTANOYL-COA DIOXYGENASE DOMAIN-CONTAINING PROTEIN 1"/>
    <property type="match status" value="1"/>
</dbReference>
<dbReference type="Pfam" id="PF05721">
    <property type="entry name" value="PhyH"/>
    <property type="match status" value="1"/>
</dbReference>
<evidence type="ECO:0000256" key="2">
    <source>
        <dbReference type="ARBA" id="ARBA00022723"/>
    </source>
</evidence>
<dbReference type="PANTHER" id="PTHR20883">
    <property type="entry name" value="PHYTANOYL-COA DIOXYGENASE DOMAIN CONTAINING 1"/>
    <property type="match status" value="1"/>
</dbReference>
<keyword evidence="2" id="KW-0479">Metal-binding</keyword>
<evidence type="ECO:0000256" key="1">
    <source>
        <dbReference type="ARBA" id="ARBA00001962"/>
    </source>
</evidence>
<name>A0A8J2WPY1_9CRUS</name>
<reference evidence="5" key="1">
    <citation type="submission" date="2021-11" db="EMBL/GenBank/DDBJ databases">
        <authorList>
            <person name="Schell T."/>
        </authorList>
    </citation>
    <scope>NUCLEOTIDE SEQUENCE</scope>
    <source>
        <strain evidence="5">M5</strain>
    </source>
</reference>
<dbReference type="OrthoDB" id="445007at2759"/>
<keyword evidence="6" id="KW-1185">Reference proteome</keyword>
<proteinExistence type="inferred from homology"/>
<protein>
    <submittedName>
        <fullName evidence="5">Uncharacterized protein</fullName>
    </submittedName>
</protein>
<keyword evidence="3" id="KW-0408">Iron</keyword>
<gene>
    <name evidence="5" type="ORF">DGAL_LOCUS10328</name>
</gene>
<dbReference type="GO" id="GO:0046872">
    <property type="term" value="F:metal ion binding"/>
    <property type="evidence" value="ECO:0007669"/>
    <property type="project" value="UniProtKB-KW"/>
</dbReference>
<evidence type="ECO:0000256" key="4">
    <source>
        <dbReference type="ARBA" id="ARBA00038356"/>
    </source>
</evidence>
<comment type="caution">
    <text evidence="5">The sequence shown here is derived from an EMBL/GenBank/DDBJ whole genome shotgun (WGS) entry which is preliminary data.</text>
</comment>
<dbReference type="InterPro" id="IPR008775">
    <property type="entry name" value="Phytyl_CoA_dOase-like"/>
</dbReference>
<accession>A0A8J2WPY1</accession>
<evidence type="ECO:0000313" key="5">
    <source>
        <dbReference type="EMBL" id="CAH0107044.1"/>
    </source>
</evidence>
<dbReference type="Gene3D" id="2.60.120.620">
    <property type="entry name" value="q2cbj1_9rhob like domain"/>
    <property type="match status" value="1"/>
</dbReference>
<comment type="similarity">
    <text evidence="4">Belongs to the PhyH family. PHYHD1 subfamily.</text>
</comment>
<dbReference type="EMBL" id="CAKKLH010000246">
    <property type="protein sequence ID" value="CAH0107044.1"/>
    <property type="molecule type" value="Genomic_DNA"/>
</dbReference>
<organism evidence="5 6">
    <name type="scientific">Daphnia galeata</name>
    <dbReference type="NCBI Taxonomy" id="27404"/>
    <lineage>
        <taxon>Eukaryota</taxon>
        <taxon>Metazoa</taxon>
        <taxon>Ecdysozoa</taxon>
        <taxon>Arthropoda</taxon>
        <taxon>Crustacea</taxon>
        <taxon>Branchiopoda</taxon>
        <taxon>Diplostraca</taxon>
        <taxon>Cladocera</taxon>
        <taxon>Anomopoda</taxon>
        <taxon>Daphniidae</taxon>
        <taxon>Daphnia</taxon>
    </lineage>
</organism>
<dbReference type="AlphaFoldDB" id="A0A8J2WPY1"/>
<comment type="cofactor">
    <cofactor evidence="1">
        <name>Fe cation</name>
        <dbReference type="ChEBI" id="CHEBI:24875"/>
    </cofactor>
</comment>